<reference evidence="1 2" key="1">
    <citation type="submission" date="2019-05" db="EMBL/GenBank/DDBJ databases">
        <title>Another draft genome of Portunus trituberculatus and its Hox gene families provides insights of decapod evolution.</title>
        <authorList>
            <person name="Jeong J.-H."/>
            <person name="Song I."/>
            <person name="Kim S."/>
            <person name="Choi T."/>
            <person name="Kim D."/>
            <person name="Ryu S."/>
            <person name="Kim W."/>
        </authorList>
    </citation>
    <scope>NUCLEOTIDE SEQUENCE [LARGE SCALE GENOMIC DNA]</scope>
    <source>
        <tissue evidence="1">Muscle</tissue>
    </source>
</reference>
<keyword evidence="2" id="KW-1185">Reference proteome</keyword>
<dbReference type="AlphaFoldDB" id="A0A5B7IR96"/>
<dbReference type="EMBL" id="VSRR010066885">
    <property type="protein sequence ID" value="MPC84943.1"/>
    <property type="molecule type" value="Genomic_DNA"/>
</dbReference>
<gene>
    <name evidence="1" type="ORF">E2C01_079698</name>
</gene>
<dbReference type="Proteomes" id="UP000324222">
    <property type="component" value="Unassembled WGS sequence"/>
</dbReference>
<sequence>MKEGDGIQCVRPGAVLKVLELVFGGRQGLRGEGDTCSPRHLPFHSLLTPLPGKWLCLAVLAPHTLDTYRTSSDARLTRLRQRSARWSAEDDGGGWAQRGGGYIEMTLDCSVREVVPDLERHKTPSDRDIGTPRLVARRLQLRCAVVS</sequence>
<proteinExistence type="predicted"/>
<organism evidence="1 2">
    <name type="scientific">Portunus trituberculatus</name>
    <name type="common">Swimming crab</name>
    <name type="synonym">Neptunus trituberculatus</name>
    <dbReference type="NCBI Taxonomy" id="210409"/>
    <lineage>
        <taxon>Eukaryota</taxon>
        <taxon>Metazoa</taxon>
        <taxon>Ecdysozoa</taxon>
        <taxon>Arthropoda</taxon>
        <taxon>Crustacea</taxon>
        <taxon>Multicrustacea</taxon>
        <taxon>Malacostraca</taxon>
        <taxon>Eumalacostraca</taxon>
        <taxon>Eucarida</taxon>
        <taxon>Decapoda</taxon>
        <taxon>Pleocyemata</taxon>
        <taxon>Brachyura</taxon>
        <taxon>Eubrachyura</taxon>
        <taxon>Portunoidea</taxon>
        <taxon>Portunidae</taxon>
        <taxon>Portuninae</taxon>
        <taxon>Portunus</taxon>
    </lineage>
</organism>
<accession>A0A5B7IR96</accession>
<comment type="caution">
    <text evidence="1">The sequence shown here is derived from an EMBL/GenBank/DDBJ whole genome shotgun (WGS) entry which is preliminary data.</text>
</comment>
<name>A0A5B7IR96_PORTR</name>
<evidence type="ECO:0000313" key="2">
    <source>
        <dbReference type="Proteomes" id="UP000324222"/>
    </source>
</evidence>
<evidence type="ECO:0000313" key="1">
    <source>
        <dbReference type="EMBL" id="MPC84943.1"/>
    </source>
</evidence>
<protein>
    <submittedName>
        <fullName evidence="1">Uncharacterized protein</fullName>
    </submittedName>
</protein>